<dbReference type="EMBL" id="AJTX02000004">
    <property type="protein sequence ID" value="KKI99799.1"/>
    <property type="molecule type" value="Genomic_DNA"/>
</dbReference>
<keyword evidence="2" id="KW-1185">Reference proteome</keyword>
<evidence type="ECO:0000313" key="1">
    <source>
        <dbReference type="EMBL" id="KKI99799.1"/>
    </source>
</evidence>
<sequence length="69" mass="7697">MVLFNVLSAKQTLLSPEIAIGGMFIALNEQQSRRRDTLRMNELTGGGDGFIFATLDTILRYVFQDSAPF</sequence>
<comment type="caution">
    <text evidence="1">The sequence shown here is derived from an EMBL/GenBank/DDBJ whole genome shotgun (WGS) entry which is preliminary data.</text>
</comment>
<evidence type="ECO:0000313" key="2">
    <source>
        <dbReference type="Proteomes" id="UP000034681"/>
    </source>
</evidence>
<accession>A0A0M2PUK4</accession>
<protein>
    <submittedName>
        <fullName evidence="1">Uncharacterized protein</fullName>
    </submittedName>
</protein>
<gene>
    <name evidence="1" type="ORF">PROH_08050</name>
</gene>
<dbReference type="Proteomes" id="UP000034681">
    <property type="component" value="Unassembled WGS sequence"/>
</dbReference>
<dbReference type="AlphaFoldDB" id="A0A0M2PUK4"/>
<name>A0A0M2PUK4_PROHO</name>
<organism evidence="1 2">
    <name type="scientific">Prochlorothrix hollandica PCC 9006 = CALU 1027</name>
    <dbReference type="NCBI Taxonomy" id="317619"/>
    <lineage>
        <taxon>Bacteria</taxon>
        <taxon>Bacillati</taxon>
        <taxon>Cyanobacteriota</taxon>
        <taxon>Cyanophyceae</taxon>
        <taxon>Prochlorotrichales</taxon>
        <taxon>Prochlorotrichaceae</taxon>
        <taxon>Prochlorothrix</taxon>
    </lineage>
</organism>
<reference evidence="1" key="1">
    <citation type="submission" date="2012-04" db="EMBL/GenBank/DDBJ databases">
        <authorList>
            <person name="Borisov I.G."/>
            <person name="Ivanikova N.V."/>
            <person name="Pinevich A.V."/>
        </authorList>
    </citation>
    <scope>NUCLEOTIDE SEQUENCE [LARGE SCALE GENOMIC DNA]</scope>
    <source>
        <strain evidence="1">CALU 1027</strain>
    </source>
</reference>
<proteinExistence type="predicted"/>